<dbReference type="EMBL" id="JBHSQV010000002">
    <property type="protein sequence ID" value="MFC5985015.1"/>
    <property type="molecule type" value="Genomic_DNA"/>
</dbReference>
<name>A0ABW1IIY1_9BACL</name>
<dbReference type="InterPro" id="IPR000843">
    <property type="entry name" value="HTH_LacI"/>
</dbReference>
<evidence type="ECO:0000256" key="1">
    <source>
        <dbReference type="ARBA" id="ARBA00022491"/>
    </source>
</evidence>
<dbReference type="RefSeq" id="WP_379891449.1">
    <property type="nucleotide sequence ID" value="NZ_CBCSCT010000008.1"/>
</dbReference>
<evidence type="ECO:0000313" key="6">
    <source>
        <dbReference type="EMBL" id="MFC5985015.1"/>
    </source>
</evidence>
<organism evidence="6 7">
    <name type="scientific">Marinicrinis lubricantis</name>
    <dbReference type="NCBI Taxonomy" id="2086470"/>
    <lineage>
        <taxon>Bacteria</taxon>
        <taxon>Bacillati</taxon>
        <taxon>Bacillota</taxon>
        <taxon>Bacilli</taxon>
        <taxon>Bacillales</taxon>
        <taxon>Paenibacillaceae</taxon>
    </lineage>
</organism>
<dbReference type="Proteomes" id="UP001596250">
    <property type="component" value="Unassembled WGS sequence"/>
</dbReference>
<dbReference type="SMART" id="SM00354">
    <property type="entry name" value="HTH_LACI"/>
    <property type="match status" value="1"/>
</dbReference>
<dbReference type="InterPro" id="IPR010982">
    <property type="entry name" value="Lambda_DNA-bd_dom_sf"/>
</dbReference>
<dbReference type="Pfam" id="PF13377">
    <property type="entry name" value="Peripla_BP_3"/>
    <property type="match status" value="1"/>
</dbReference>
<dbReference type="Pfam" id="PF00356">
    <property type="entry name" value="LacI"/>
    <property type="match status" value="1"/>
</dbReference>
<evidence type="ECO:0000256" key="4">
    <source>
        <dbReference type="ARBA" id="ARBA00023163"/>
    </source>
</evidence>
<evidence type="ECO:0000313" key="7">
    <source>
        <dbReference type="Proteomes" id="UP001596250"/>
    </source>
</evidence>
<dbReference type="InterPro" id="IPR046335">
    <property type="entry name" value="LacI/GalR-like_sensor"/>
</dbReference>
<accession>A0ABW1IIY1</accession>
<dbReference type="PROSITE" id="PS50932">
    <property type="entry name" value="HTH_LACI_2"/>
    <property type="match status" value="1"/>
</dbReference>
<dbReference type="PANTHER" id="PTHR30146">
    <property type="entry name" value="LACI-RELATED TRANSCRIPTIONAL REPRESSOR"/>
    <property type="match status" value="1"/>
</dbReference>
<dbReference type="SUPFAM" id="SSF53822">
    <property type="entry name" value="Periplasmic binding protein-like I"/>
    <property type="match status" value="1"/>
</dbReference>
<dbReference type="CDD" id="cd06267">
    <property type="entry name" value="PBP1_LacI_sugar_binding-like"/>
    <property type="match status" value="1"/>
</dbReference>
<feature type="domain" description="HTH lacI-type" evidence="5">
    <location>
        <begin position="3"/>
        <end position="57"/>
    </location>
</feature>
<keyword evidence="1" id="KW-0678">Repressor</keyword>
<dbReference type="GO" id="GO:0003677">
    <property type="term" value="F:DNA binding"/>
    <property type="evidence" value="ECO:0007669"/>
    <property type="project" value="UniProtKB-KW"/>
</dbReference>
<dbReference type="PROSITE" id="PS00356">
    <property type="entry name" value="HTH_LACI_1"/>
    <property type="match status" value="1"/>
</dbReference>
<evidence type="ECO:0000259" key="5">
    <source>
        <dbReference type="PROSITE" id="PS50932"/>
    </source>
</evidence>
<dbReference type="InterPro" id="IPR028082">
    <property type="entry name" value="Peripla_BP_I"/>
</dbReference>
<comment type="caution">
    <text evidence="6">The sequence shown here is derived from an EMBL/GenBank/DDBJ whole genome shotgun (WGS) entry which is preliminary data.</text>
</comment>
<dbReference type="Gene3D" id="3.40.50.2300">
    <property type="match status" value="2"/>
</dbReference>
<reference evidence="7" key="1">
    <citation type="journal article" date="2019" name="Int. J. Syst. Evol. Microbiol.">
        <title>The Global Catalogue of Microorganisms (GCM) 10K type strain sequencing project: providing services to taxonomists for standard genome sequencing and annotation.</title>
        <authorList>
            <consortium name="The Broad Institute Genomics Platform"/>
            <consortium name="The Broad Institute Genome Sequencing Center for Infectious Disease"/>
            <person name="Wu L."/>
            <person name="Ma J."/>
        </authorList>
    </citation>
    <scope>NUCLEOTIDE SEQUENCE [LARGE SCALE GENOMIC DNA]</scope>
    <source>
        <strain evidence="7">CCM 8749</strain>
    </source>
</reference>
<keyword evidence="7" id="KW-1185">Reference proteome</keyword>
<evidence type="ECO:0000256" key="3">
    <source>
        <dbReference type="ARBA" id="ARBA00023125"/>
    </source>
</evidence>
<keyword evidence="4" id="KW-0804">Transcription</keyword>
<gene>
    <name evidence="6" type="ORF">ACFPXP_00640</name>
</gene>
<keyword evidence="2" id="KW-0805">Transcription regulation</keyword>
<dbReference type="PANTHER" id="PTHR30146:SF148">
    <property type="entry name" value="HTH-TYPE TRANSCRIPTIONAL REPRESSOR PURR-RELATED"/>
    <property type="match status" value="1"/>
</dbReference>
<evidence type="ECO:0000256" key="2">
    <source>
        <dbReference type="ARBA" id="ARBA00023015"/>
    </source>
</evidence>
<sequence>MSITIKDLARIANVSHTTVSRALNDSPLISEETKLRIKALAEQYNYIPNINAKSLVTDRSFQVGIFFSTLDQGTSPSFFYEAVRGVHRILGSSYNLVVKGLDELGEVRRTVNRKLFDGILLMSQSATDDEFIDYALEQDIPIIVLNRKVEDRAIGNIVSADRQGAQLAVDYLIHNGHSHIAIIRGRAGFQSARARTEGYMDALRASGMEPHPDYMPEGHYDVESGYRCMKQLLHHKNPPTAVFCSNDDMAVGAMKAIHDKGLKVPDDISVIGFDDSEFTAYLSPSLTTVKRPIEKISRRGAEMLLQGMNERVQSETTEYVPTKLIIRDSVSTKKQPNS</sequence>
<proteinExistence type="predicted"/>
<keyword evidence="3 6" id="KW-0238">DNA-binding</keyword>
<dbReference type="SUPFAM" id="SSF47413">
    <property type="entry name" value="lambda repressor-like DNA-binding domains"/>
    <property type="match status" value="1"/>
</dbReference>
<dbReference type="Gene3D" id="1.10.260.40">
    <property type="entry name" value="lambda repressor-like DNA-binding domains"/>
    <property type="match status" value="1"/>
</dbReference>
<dbReference type="CDD" id="cd01392">
    <property type="entry name" value="HTH_LacI"/>
    <property type="match status" value="1"/>
</dbReference>
<protein>
    <submittedName>
        <fullName evidence="6">LacI family DNA-binding transcriptional regulator</fullName>
    </submittedName>
</protein>